<dbReference type="InterPro" id="IPR012338">
    <property type="entry name" value="Beta-lactam/transpept-like"/>
</dbReference>
<gene>
    <name evidence="2" type="ORF">SAMN05660923_02890</name>
</gene>
<dbReference type="Gene3D" id="3.40.710.10">
    <property type="entry name" value="DD-peptidase/beta-lactamase superfamily"/>
    <property type="match status" value="1"/>
</dbReference>
<dbReference type="RefSeq" id="WP_093754874.1">
    <property type="nucleotide sequence ID" value="NZ_FNNG01000019.1"/>
</dbReference>
<name>A0A1H3EDP8_9FIRM</name>
<dbReference type="InterPro" id="IPR050789">
    <property type="entry name" value="Diverse_Enzym_Activities"/>
</dbReference>
<evidence type="ECO:0000259" key="1">
    <source>
        <dbReference type="Pfam" id="PF00144"/>
    </source>
</evidence>
<accession>A0A1H3EDP8</accession>
<evidence type="ECO:0000313" key="3">
    <source>
        <dbReference type="Proteomes" id="UP000198828"/>
    </source>
</evidence>
<dbReference type="AlphaFoldDB" id="A0A1H3EDP8"/>
<organism evidence="2 3">
    <name type="scientific">Tepidimicrobium xylanilyticum</name>
    <dbReference type="NCBI Taxonomy" id="1123352"/>
    <lineage>
        <taxon>Bacteria</taxon>
        <taxon>Bacillati</taxon>
        <taxon>Bacillota</taxon>
        <taxon>Tissierellia</taxon>
        <taxon>Tissierellales</taxon>
        <taxon>Tepidimicrobiaceae</taxon>
        <taxon>Tepidimicrobium</taxon>
    </lineage>
</organism>
<protein>
    <submittedName>
        <fullName evidence="2">CubicO group peptidase, beta-lactamase class C family</fullName>
    </submittedName>
</protein>
<dbReference type="OrthoDB" id="9773047at2"/>
<dbReference type="Pfam" id="PF00144">
    <property type="entry name" value="Beta-lactamase"/>
    <property type="match status" value="1"/>
</dbReference>
<dbReference type="EMBL" id="FNNG01000019">
    <property type="protein sequence ID" value="SDX76755.1"/>
    <property type="molecule type" value="Genomic_DNA"/>
</dbReference>
<proteinExistence type="predicted"/>
<reference evidence="2 3" key="1">
    <citation type="submission" date="2016-10" db="EMBL/GenBank/DDBJ databases">
        <authorList>
            <person name="de Groot N.N."/>
        </authorList>
    </citation>
    <scope>NUCLEOTIDE SEQUENCE [LARGE SCALE GENOMIC DNA]</scope>
    <source>
        <strain evidence="2 3">DSM 23310</strain>
    </source>
</reference>
<sequence>MDYKKLHDFVAKNQKNICQITVMKKGNLVYTDTWNGFSENDNLHIASVTKSIISLLIGIAIDRNLIIDLDQKILDFYPDYQIKRGEKTIQQIRLRHMLSMTAPYKFKSEPWTRVCSSSDWTKAVLDLLGGRAGITREFKYVTLGIQVLSDIIYKTSGISTIEFANRVLFSPLGIKARIPYIAKNKEEHIAFITSKESRKGVWLCEPKGIAAAGFGLCMSSMDMAKIGQMCLEEGVYYNQKIIPSDWIKEMRSPFVQCGERFGNMAYGYLWWIIDSKNNVYAAIGDGGNVIYVNPGKELIIAVTSTFKPAVFDRIQFICEYIEPMVC</sequence>
<dbReference type="SUPFAM" id="SSF56601">
    <property type="entry name" value="beta-lactamase/transpeptidase-like"/>
    <property type="match status" value="1"/>
</dbReference>
<feature type="domain" description="Beta-lactamase-related" evidence="1">
    <location>
        <begin position="20"/>
        <end position="308"/>
    </location>
</feature>
<dbReference type="PANTHER" id="PTHR43283">
    <property type="entry name" value="BETA-LACTAMASE-RELATED"/>
    <property type="match status" value="1"/>
</dbReference>
<dbReference type="InterPro" id="IPR001466">
    <property type="entry name" value="Beta-lactam-related"/>
</dbReference>
<dbReference type="PANTHER" id="PTHR43283:SF7">
    <property type="entry name" value="BETA-LACTAMASE-RELATED DOMAIN-CONTAINING PROTEIN"/>
    <property type="match status" value="1"/>
</dbReference>
<dbReference type="Proteomes" id="UP000198828">
    <property type="component" value="Unassembled WGS sequence"/>
</dbReference>
<evidence type="ECO:0000313" key="2">
    <source>
        <dbReference type="EMBL" id="SDX76755.1"/>
    </source>
</evidence>
<keyword evidence="3" id="KW-1185">Reference proteome</keyword>